<comment type="caution">
    <text evidence="2">The sequence shown here is derived from an EMBL/GenBank/DDBJ whole genome shotgun (WGS) entry which is preliminary data.</text>
</comment>
<keyword evidence="3" id="KW-1185">Reference proteome</keyword>
<evidence type="ECO:0000256" key="1">
    <source>
        <dbReference type="SAM" id="MobiDB-lite"/>
    </source>
</evidence>
<protein>
    <submittedName>
        <fullName evidence="2">Uncharacterized protein</fullName>
    </submittedName>
</protein>
<accession>A0ABR1PUS8</accession>
<reference evidence="2 3" key="1">
    <citation type="submission" date="2023-01" db="EMBL/GenBank/DDBJ databases">
        <title>Analysis of 21 Apiospora genomes using comparative genomics revels a genus with tremendous synthesis potential of carbohydrate active enzymes and secondary metabolites.</title>
        <authorList>
            <person name="Sorensen T."/>
        </authorList>
    </citation>
    <scope>NUCLEOTIDE SEQUENCE [LARGE SCALE GENOMIC DNA]</scope>
    <source>
        <strain evidence="2 3">CBS 24483</strain>
    </source>
</reference>
<organism evidence="2 3">
    <name type="scientific">Apiospora aurea</name>
    <dbReference type="NCBI Taxonomy" id="335848"/>
    <lineage>
        <taxon>Eukaryota</taxon>
        <taxon>Fungi</taxon>
        <taxon>Dikarya</taxon>
        <taxon>Ascomycota</taxon>
        <taxon>Pezizomycotina</taxon>
        <taxon>Sordariomycetes</taxon>
        <taxon>Xylariomycetidae</taxon>
        <taxon>Amphisphaeriales</taxon>
        <taxon>Apiosporaceae</taxon>
        <taxon>Apiospora</taxon>
    </lineage>
</organism>
<feature type="region of interest" description="Disordered" evidence="1">
    <location>
        <begin position="1"/>
        <end position="49"/>
    </location>
</feature>
<evidence type="ECO:0000313" key="2">
    <source>
        <dbReference type="EMBL" id="KAK7937869.1"/>
    </source>
</evidence>
<dbReference type="RefSeq" id="XP_066693197.1">
    <property type="nucleotide sequence ID" value="XM_066850959.1"/>
</dbReference>
<gene>
    <name evidence="2" type="ORF">PG986_014737</name>
</gene>
<dbReference type="GeneID" id="92084021"/>
<evidence type="ECO:0000313" key="3">
    <source>
        <dbReference type="Proteomes" id="UP001391051"/>
    </source>
</evidence>
<sequence length="91" mass="9991">MAEKQLQKAGKAKSKATPQRQGLTWQPHAHLRTPQLVPDRFSSPRPNEAREACYRDAAWKPAGAPRTSTLHPGGRLVVSIAMDQAAKCVHV</sequence>
<name>A0ABR1PUS8_9PEZI</name>
<dbReference type="Proteomes" id="UP001391051">
    <property type="component" value="Unassembled WGS sequence"/>
</dbReference>
<dbReference type="EMBL" id="JAQQWE010000010">
    <property type="protein sequence ID" value="KAK7937869.1"/>
    <property type="molecule type" value="Genomic_DNA"/>
</dbReference>
<proteinExistence type="predicted"/>